<reference evidence="1" key="1">
    <citation type="submission" date="2019-11" db="EMBL/GenBank/DDBJ databases">
        <authorList>
            <person name="Feng L."/>
        </authorList>
    </citation>
    <scope>NUCLEOTIDE SEQUENCE</scope>
    <source>
        <strain evidence="1">CramosumLFYP8</strain>
    </source>
</reference>
<accession>A0A6N2ZXZ5</accession>
<evidence type="ECO:0008006" key="2">
    <source>
        <dbReference type="Google" id="ProtNLM"/>
    </source>
</evidence>
<organism evidence="1">
    <name type="scientific">Thomasclavelia ramosa</name>
    <dbReference type="NCBI Taxonomy" id="1547"/>
    <lineage>
        <taxon>Bacteria</taxon>
        <taxon>Bacillati</taxon>
        <taxon>Bacillota</taxon>
        <taxon>Erysipelotrichia</taxon>
        <taxon>Erysipelotrichales</taxon>
        <taxon>Coprobacillaceae</taxon>
        <taxon>Thomasclavelia</taxon>
    </lineage>
</organism>
<sequence>MGKTLKEIAQELKDNNKKVQLIYAFNGNGKTRLSREFKALVSPKIEIDQEETEDAGLENKKILYYNAFTEVIFSYKRGNNSITDNIKVSKGEESCFIWSVFYALLEQVVSVLNVVEESDRETNQFDNLNYIFIDDPVTSLDDNHLIQMAVDLAEVIRKSESELKFIITTHNPIFYNVLYNEINTKKCYMLKYLEDGLFDLSEQPGGSNTNFSYHLHLKAILEEAVENDNIEKFHFTLLRNLYEKTASFLGFPRWSELLPENKEAYYNRIIQFTSHSTLANEIVAEPTPQEKQTVKLLLEHLINNYGFWKEE</sequence>
<gene>
    <name evidence="1" type="ORF">CRLFYP8_02328</name>
</gene>
<dbReference type="RefSeq" id="WP_156635382.1">
    <property type="nucleotide sequence ID" value="NZ_CACRTL010000019.1"/>
</dbReference>
<name>A0A6N2ZXZ5_9FIRM</name>
<dbReference type="Gene3D" id="3.40.50.300">
    <property type="entry name" value="P-loop containing nucleotide triphosphate hydrolases"/>
    <property type="match status" value="1"/>
</dbReference>
<evidence type="ECO:0000313" key="1">
    <source>
        <dbReference type="EMBL" id="VYT84585.1"/>
    </source>
</evidence>
<dbReference type="EMBL" id="CACRTL010000019">
    <property type="protein sequence ID" value="VYT84585.1"/>
    <property type="molecule type" value="Genomic_DNA"/>
</dbReference>
<dbReference type="AlphaFoldDB" id="A0A6N2ZXZ5"/>
<proteinExistence type="predicted"/>
<dbReference type="InterPro" id="IPR027417">
    <property type="entry name" value="P-loop_NTPase"/>
</dbReference>
<protein>
    <recommendedName>
        <fullName evidence="2">Anticodon nuclease</fullName>
    </recommendedName>
</protein>